<evidence type="ECO:0000256" key="1">
    <source>
        <dbReference type="ARBA" id="ARBA00003143"/>
    </source>
</evidence>
<dbReference type="PANTHER" id="PTHR10334">
    <property type="entry name" value="CYSTEINE-RICH SECRETORY PROTEIN-RELATED"/>
    <property type="match status" value="1"/>
</dbReference>
<dbReference type="FunFam" id="3.40.33.10:FF:000004">
    <property type="entry name" value="CAP, cysteine-rich secretory protein, antigen 5"/>
    <property type="match status" value="1"/>
</dbReference>
<dbReference type="PROSITE" id="PS01009">
    <property type="entry name" value="CRISP_1"/>
    <property type="match status" value="1"/>
</dbReference>
<dbReference type="SMART" id="SM00198">
    <property type="entry name" value="SCP"/>
    <property type="match status" value="1"/>
</dbReference>
<dbReference type="InterPro" id="IPR001283">
    <property type="entry name" value="CRISP-related"/>
</dbReference>
<sequence length="148" mass="16329">STQSDFLGAHNSARASIATSPRIPPLSWSNDAAAFAMRWITTLRDTRNCNMVHSGNRAYGENLYKWMGSPGLPSPNPAEAVKSWVNEKRDYRYASNSCAAGKVCGHYTQVVWRNTKRVGCASIKCPGNMLLVSCNYDPPGNWVGQKPY</sequence>
<dbReference type="PRINTS" id="PR00838">
    <property type="entry name" value="V5ALLERGEN"/>
</dbReference>
<dbReference type="InParanoid" id="D8QSV3"/>
<dbReference type="GO" id="GO:0005615">
    <property type="term" value="C:extracellular space"/>
    <property type="evidence" value="ECO:0000318"/>
    <property type="project" value="GO_Central"/>
</dbReference>
<keyword evidence="2" id="KW-0568">Pathogenesis-related protein</keyword>
<dbReference type="Gramene" id="EFJ37004">
    <property type="protein sequence ID" value="EFJ37004"/>
    <property type="gene ID" value="SELMODRAFT_28035"/>
</dbReference>
<feature type="domain" description="SCP" evidence="3">
    <location>
        <begin position="1"/>
        <end position="144"/>
    </location>
</feature>
<name>D8QSV3_SELML</name>
<dbReference type="STRING" id="88036.D8QSV3"/>
<dbReference type="Pfam" id="PF00188">
    <property type="entry name" value="CAP"/>
    <property type="match status" value="1"/>
</dbReference>
<dbReference type="CDD" id="cd05381">
    <property type="entry name" value="CAP_PR-1"/>
    <property type="match status" value="1"/>
</dbReference>
<evidence type="ECO:0000259" key="3">
    <source>
        <dbReference type="SMART" id="SM00198"/>
    </source>
</evidence>
<keyword evidence="5" id="KW-1185">Reference proteome</keyword>
<dbReference type="FunCoup" id="D8QSV3">
    <property type="interactions" value="501"/>
</dbReference>
<dbReference type="InterPro" id="IPR002413">
    <property type="entry name" value="V5_allergen-like"/>
</dbReference>
<dbReference type="PRINTS" id="PR00837">
    <property type="entry name" value="V5TPXLIKE"/>
</dbReference>
<comment type="function">
    <text evidence="1">Probably involved in the defense reaction of plants against pathogens.</text>
</comment>
<dbReference type="InterPro" id="IPR014044">
    <property type="entry name" value="CAP_dom"/>
</dbReference>
<proteinExistence type="predicted"/>
<protein>
    <recommendedName>
        <fullName evidence="3">SCP domain-containing protein</fullName>
    </recommendedName>
</protein>
<accession>D8QSV3</accession>
<dbReference type="InterPro" id="IPR018244">
    <property type="entry name" value="Allrgn_V5/Tpx1_CS"/>
</dbReference>
<dbReference type="SUPFAM" id="SSF55797">
    <property type="entry name" value="PR-1-like"/>
    <property type="match status" value="1"/>
</dbReference>
<evidence type="ECO:0000256" key="2">
    <source>
        <dbReference type="ARBA" id="ARBA00023265"/>
    </source>
</evidence>
<dbReference type="PROSITE" id="PS01010">
    <property type="entry name" value="CRISP_2"/>
    <property type="match status" value="1"/>
</dbReference>
<dbReference type="InterPro" id="IPR035940">
    <property type="entry name" value="CAP_sf"/>
</dbReference>
<dbReference type="Gene3D" id="3.40.33.10">
    <property type="entry name" value="CAP"/>
    <property type="match status" value="1"/>
</dbReference>
<keyword evidence="2" id="KW-0611">Plant defense</keyword>
<dbReference type="Proteomes" id="UP000001514">
    <property type="component" value="Unassembled WGS sequence"/>
</dbReference>
<dbReference type="HOGENOM" id="CLU_035730_8_4_1"/>
<dbReference type="KEGG" id="smo:SELMODRAFT_28035"/>
<reference evidence="4 5" key="1">
    <citation type="journal article" date="2011" name="Science">
        <title>The Selaginella genome identifies genetic changes associated with the evolution of vascular plants.</title>
        <authorList>
            <person name="Banks J.A."/>
            <person name="Nishiyama T."/>
            <person name="Hasebe M."/>
            <person name="Bowman J.L."/>
            <person name="Gribskov M."/>
            <person name="dePamphilis C."/>
            <person name="Albert V.A."/>
            <person name="Aono N."/>
            <person name="Aoyama T."/>
            <person name="Ambrose B.A."/>
            <person name="Ashton N.W."/>
            <person name="Axtell M.J."/>
            <person name="Barker E."/>
            <person name="Barker M.S."/>
            <person name="Bennetzen J.L."/>
            <person name="Bonawitz N.D."/>
            <person name="Chapple C."/>
            <person name="Cheng C."/>
            <person name="Correa L.G."/>
            <person name="Dacre M."/>
            <person name="DeBarry J."/>
            <person name="Dreyer I."/>
            <person name="Elias M."/>
            <person name="Engstrom E.M."/>
            <person name="Estelle M."/>
            <person name="Feng L."/>
            <person name="Finet C."/>
            <person name="Floyd S.K."/>
            <person name="Frommer W.B."/>
            <person name="Fujita T."/>
            <person name="Gramzow L."/>
            <person name="Gutensohn M."/>
            <person name="Harholt J."/>
            <person name="Hattori M."/>
            <person name="Heyl A."/>
            <person name="Hirai T."/>
            <person name="Hiwatashi Y."/>
            <person name="Ishikawa M."/>
            <person name="Iwata M."/>
            <person name="Karol K.G."/>
            <person name="Koehler B."/>
            <person name="Kolukisaoglu U."/>
            <person name="Kubo M."/>
            <person name="Kurata T."/>
            <person name="Lalonde S."/>
            <person name="Li K."/>
            <person name="Li Y."/>
            <person name="Litt A."/>
            <person name="Lyons E."/>
            <person name="Manning G."/>
            <person name="Maruyama T."/>
            <person name="Michael T.P."/>
            <person name="Mikami K."/>
            <person name="Miyazaki S."/>
            <person name="Morinaga S."/>
            <person name="Murata T."/>
            <person name="Mueller-Roeber B."/>
            <person name="Nelson D.R."/>
            <person name="Obara M."/>
            <person name="Oguri Y."/>
            <person name="Olmstead R.G."/>
            <person name="Onodera N."/>
            <person name="Petersen B.L."/>
            <person name="Pils B."/>
            <person name="Prigge M."/>
            <person name="Rensing S.A."/>
            <person name="Riano-Pachon D.M."/>
            <person name="Roberts A.W."/>
            <person name="Sato Y."/>
            <person name="Scheller H.V."/>
            <person name="Schulz B."/>
            <person name="Schulz C."/>
            <person name="Shakirov E.V."/>
            <person name="Shibagaki N."/>
            <person name="Shinohara N."/>
            <person name="Shippen D.E."/>
            <person name="Soerensen I."/>
            <person name="Sotooka R."/>
            <person name="Sugimoto N."/>
            <person name="Sugita M."/>
            <person name="Sumikawa N."/>
            <person name="Tanurdzic M."/>
            <person name="Theissen G."/>
            <person name="Ulvskov P."/>
            <person name="Wakazuki S."/>
            <person name="Weng J.K."/>
            <person name="Willats W.W."/>
            <person name="Wipf D."/>
            <person name="Wolf P.G."/>
            <person name="Yang L."/>
            <person name="Zimmer A.D."/>
            <person name="Zhu Q."/>
            <person name="Mitros T."/>
            <person name="Hellsten U."/>
            <person name="Loque D."/>
            <person name="Otillar R."/>
            <person name="Salamov A."/>
            <person name="Schmutz J."/>
            <person name="Shapiro H."/>
            <person name="Lindquist E."/>
            <person name="Lucas S."/>
            <person name="Rokhsar D."/>
            <person name="Grigoriev I.V."/>
        </authorList>
    </citation>
    <scope>NUCLEOTIDE SEQUENCE [LARGE SCALE GENOMIC DNA]</scope>
</reference>
<dbReference type="OrthoDB" id="337038at2759"/>
<dbReference type="EMBL" id="GL377566">
    <property type="protein sequence ID" value="EFJ37004.1"/>
    <property type="molecule type" value="Genomic_DNA"/>
</dbReference>
<organism evidence="5">
    <name type="scientific">Selaginella moellendorffii</name>
    <name type="common">Spikemoss</name>
    <dbReference type="NCBI Taxonomy" id="88036"/>
    <lineage>
        <taxon>Eukaryota</taxon>
        <taxon>Viridiplantae</taxon>
        <taxon>Streptophyta</taxon>
        <taxon>Embryophyta</taxon>
        <taxon>Tracheophyta</taxon>
        <taxon>Lycopodiopsida</taxon>
        <taxon>Selaginellales</taxon>
        <taxon>Selaginellaceae</taxon>
        <taxon>Selaginella</taxon>
    </lineage>
</organism>
<dbReference type="AlphaFoldDB" id="D8QSV3"/>
<evidence type="ECO:0000313" key="4">
    <source>
        <dbReference type="EMBL" id="EFJ37004.1"/>
    </source>
</evidence>
<evidence type="ECO:0000313" key="5">
    <source>
        <dbReference type="Proteomes" id="UP000001514"/>
    </source>
</evidence>
<gene>
    <name evidence="4" type="ORF">SELMODRAFT_28035</name>
</gene>
<feature type="non-terminal residue" evidence="4">
    <location>
        <position position="1"/>
    </location>
</feature>
<feature type="non-terminal residue" evidence="4">
    <location>
        <position position="148"/>
    </location>
</feature>
<dbReference type="OMA" id="MAFTLAY"/>